<dbReference type="SUPFAM" id="SSF51658">
    <property type="entry name" value="Xylose isomerase-like"/>
    <property type="match status" value="1"/>
</dbReference>
<dbReference type="GO" id="GO:0019852">
    <property type="term" value="P:L-ascorbic acid metabolic process"/>
    <property type="evidence" value="ECO:0007669"/>
    <property type="project" value="TreeGrafter"/>
</dbReference>
<name>A0A6B9ZLD1_9BACT</name>
<reference evidence="3 4" key="1">
    <citation type="submission" date="2020-01" db="EMBL/GenBank/DDBJ databases">
        <title>Complete genome sequence of Chitinophaga sp. H33E-04 isolated from quinoa roots.</title>
        <authorList>
            <person name="Weon H.-Y."/>
            <person name="Lee S.A."/>
        </authorList>
    </citation>
    <scope>NUCLEOTIDE SEQUENCE [LARGE SCALE GENOMIC DNA]</scope>
    <source>
        <strain evidence="3 4">H33E-04</strain>
    </source>
</reference>
<evidence type="ECO:0000259" key="2">
    <source>
        <dbReference type="Pfam" id="PF01261"/>
    </source>
</evidence>
<dbReference type="Pfam" id="PF01261">
    <property type="entry name" value="AP_endonuc_2"/>
    <property type="match status" value="1"/>
</dbReference>
<dbReference type="InterPro" id="IPR013022">
    <property type="entry name" value="Xyl_isomerase-like_TIM-brl"/>
</dbReference>
<keyword evidence="1 3" id="KW-0413">Isomerase</keyword>
<dbReference type="KEGG" id="chih:GWR21_24465"/>
<dbReference type="Proteomes" id="UP000476411">
    <property type="component" value="Chromosome"/>
</dbReference>
<keyword evidence="4" id="KW-1185">Reference proteome</keyword>
<sequence length="299" mass="33551">MAIIQHTSRRQFIAHATLLAGSLFLPEILLAAGKKEPRYRIAVCDWMILKRQKLSAFQLTKDIGADGLELDMGGLGSRPTFDSKLSDPAVRQQFLDTSRDLNIPISSIAMSGFYAQSFAERPEYEKMVQDCIETMVQMKVKIAFLPLGVEGDLVKRPELRPVIIQRLKTVAVHAEKAGVIIGIETALPAAAEAEFLDEIGSPAIKSYFNFSNALQAGRDLIQELKTLGAKRICQIHCTDTDGVWLQNNPRINMKKVKKTLDKMRWSGWLVIERSRDANDPRNVKRNFSANAAYMKSVFR</sequence>
<dbReference type="PANTHER" id="PTHR43489:SF1">
    <property type="entry name" value="L-RIBULOSE-5-PHOSPHATE 3-EPIMERASE SGBU-RELATED"/>
    <property type="match status" value="1"/>
</dbReference>
<dbReference type="InterPro" id="IPR036237">
    <property type="entry name" value="Xyl_isomerase-like_sf"/>
</dbReference>
<accession>A0A6B9ZLD1</accession>
<proteinExistence type="predicted"/>
<dbReference type="InterPro" id="IPR050417">
    <property type="entry name" value="Sugar_Epim/Isomerase"/>
</dbReference>
<feature type="domain" description="Xylose isomerase-like TIM barrel" evidence="2">
    <location>
        <begin position="57"/>
        <end position="284"/>
    </location>
</feature>
<dbReference type="AlphaFoldDB" id="A0A6B9ZLD1"/>
<evidence type="ECO:0000313" key="3">
    <source>
        <dbReference type="EMBL" id="QHS62619.1"/>
    </source>
</evidence>
<dbReference type="GO" id="GO:0034015">
    <property type="term" value="F:L-ribulose-5-phosphate 3-epimerase activity"/>
    <property type="evidence" value="ECO:0007669"/>
    <property type="project" value="TreeGrafter"/>
</dbReference>
<dbReference type="Gene3D" id="3.20.20.150">
    <property type="entry name" value="Divalent-metal-dependent TIM barrel enzymes"/>
    <property type="match status" value="1"/>
</dbReference>
<dbReference type="RefSeq" id="WP_162334253.1">
    <property type="nucleotide sequence ID" value="NZ_CP048113.1"/>
</dbReference>
<dbReference type="PANTHER" id="PTHR43489">
    <property type="entry name" value="ISOMERASE"/>
    <property type="match status" value="1"/>
</dbReference>
<evidence type="ECO:0000313" key="4">
    <source>
        <dbReference type="Proteomes" id="UP000476411"/>
    </source>
</evidence>
<organism evidence="3 4">
    <name type="scientific">Chitinophaga agri</name>
    <dbReference type="NCBI Taxonomy" id="2703787"/>
    <lineage>
        <taxon>Bacteria</taxon>
        <taxon>Pseudomonadati</taxon>
        <taxon>Bacteroidota</taxon>
        <taxon>Chitinophagia</taxon>
        <taxon>Chitinophagales</taxon>
        <taxon>Chitinophagaceae</taxon>
        <taxon>Chitinophaga</taxon>
    </lineage>
</organism>
<protein>
    <submittedName>
        <fullName evidence="3">Sugar phosphate isomerase/epimerase</fullName>
    </submittedName>
</protein>
<dbReference type="EMBL" id="CP048113">
    <property type="protein sequence ID" value="QHS62619.1"/>
    <property type="molecule type" value="Genomic_DNA"/>
</dbReference>
<gene>
    <name evidence="3" type="ORF">GWR21_24465</name>
</gene>
<evidence type="ECO:0000256" key="1">
    <source>
        <dbReference type="ARBA" id="ARBA00023235"/>
    </source>
</evidence>